<keyword evidence="4" id="KW-0201">Cytochrome c-type biogenesis</keyword>
<keyword evidence="6 7" id="KW-0472">Membrane</keyword>
<name>A0A177JVZ2_SPHYA</name>
<dbReference type="InterPro" id="IPR003834">
    <property type="entry name" value="Cyt_c_assmbl_TM_dom"/>
</dbReference>
<reference evidence="9 10" key="1">
    <citation type="submission" date="2016-02" db="EMBL/GenBank/DDBJ databases">
        <authorList>
            <person name="Wen L."/>
            <person name="He K."/>
            <person name="Yang H."/>
        </authorList>
    </citation>
    <scope>NUCLEOTIDE SEQUENCE [LARGE SCALE GENOMIC DNA]</scope>
    <source>
        <strain evidence="9 10">CD09_2</strain>
    </source>
</reference>
<dbReference type="Proteomes" id="UP000077262">
    <property type="component" value="Unassembled WGS sequence"/>
</dbReference>
<protein>
    <submittedName>
        <fullName evidence="9">Cytochrome C biogenesis protein</fullName>
    </submittedName>
</protein>
<dbReference type="AlphaFoldDB" id="A0A177JVZ2"/>
<evidence type="ECO:0000259" key="8">
    <source>
        <dbReference type="Pfam" id="PF02683"/>
    </source>
</evidence>
<feature type="transmembrane region" description="Helical" evidence="7">
    <location>
        <begin position="76"/>
        <end position="94"/>
    </location>
</feature>
<dbReference type="PANTHER" id="PTHR31272:SF9">
    <property type="entry name" value="BLL1027 PROTEIN"/>
    <property type="match status" value="1"/>
</dbReference>
<evidence type="ECO:0000256" key="2">
    <source>
        <dbReference type="ARBA" id="ARBA00006143"/>
    </source>
</evidence>
<evidence type="ECO:0000256" key="3">
    <source>
        <dbReference type="ARBA" id="ARBA00022692"/>
    </source>
</evidence>
<feature type="transmembrane region" description="Helical" evidence="7">
    <location>
        <begin position="202"/>
        <end position="222"/>
    </location>
</feature>
<comment type="similarity">
    <text evidence="2">Belongs to the DsbD family.</text>
</comment>
<dbReference type="GO" id="GO:0017004">
    <property type="term" value="P:cytochrome complex assembly"/>
    <property type="evidence" value="ECO:0007669"/>
    <property type="project" value="UniProtKB-KW"/>
</dbReference>
<dbReference type="GO" id="GO:0016020">
    <property type="term" value="C:membrane"/>
    <property type="evidence" value="ECO:0007669"/>
    <property type="project" value="UniProtKB-SubCell"/>
</dbReference>
<feature type="domain" description="Cytochrome C biogenesis protein transmembrane" evidence="8">
    <location>
        <begin position="11"/>
        <end position="215"/>
    </location>
</feature>
<gene>
    <name evidence="9" type="ORF">AX777_17380</name>
</gene>
<accession>A0A177JVZ2</accession>
<feature type="transmembrane region" description="Helical" evidence="7">
    <location>
        <begin position="156"/>
        <end position="181"/>
    </location>
</feature>
<evidence type="ECO:0000256" key="6">
    <source>
        <dbReference type="ARBA" id="ARBA00023136"/>
    </source>
</evidence>
<sequence>MSSALNPVLAYAAGALTILSPCVLPLVPIVLGSAAQKHRFGPLALAAGLVVSFTATGFVIATAGEALGIDSDAVRLFGAVLLLLIGLALIIPHFQRVAERIAAPLANWAGQRQEGLERFGLAGQAGIGVLLGLVWSPCVGPTLGAATVLASQGQDLAEVGVVMAAFGLGIATVLLVIAFATRSVIAKWRGKLMSAGSGGKKALGVLIIAVGLLIVTGTDHLIEGVVLNASPQWLTDFTTSI</sequence>
<dbReference type="InterPro" id="IPR051790">
    <property type="entry name" value="Cytochrome_c-biogenesis_DsbD"/>
</dbReference>
<dbReference type="OrthoDB" id="9811352at2"/>
<evidence type="ECO:0000256" key="5">
    <source>
        <dbReference type="ARBA" id="ARBA00022989"/>
    </source>
</evidence>
<evidence type="ECO:0000313" key="10">
    <source>
        <dbReference type="Proteomes" id="UP000077262"/>
    </source>
</evidence>
<evidence type="ECO:0000256" key="7">
    <source>
        <dbReference type="SAM" id="Phobius"/>
    </source>
</evidence>
<keyword evidence="3 7" id="KW-0812">Transmembrane</keyword>
<dbReference type="Pfam" id="PF02683">
    <property type="entry name" value="DsbD_TM"/>
    <property type="match status" value="1"/>
</dbReference>
<dbReference type="RefSeq" id="WP_063976213.1">
    <property type="nucleotide sequence ID" value="NZ_LSTR01000025.1"/>
</dbReference>
<dbReference type="PANTHER" id="PTHR31272">
    <property type="entry name" value="CYTOCHROME C-TYPE BIOGENESIS PROTEIN HI_1454-RELATED"/>
    <property type="match status" value="1"/>
</dbReference>
<evidence type="ECO:0000256" key="4">
    <source>
        <dbReference type="ARBA" id="ARBA00022748"/>
    </source>
</evidence>
<feature type="transmembrane region" description="Helical" evidence="7">
    <location>
        <begin position="12"/>
        <end position="31"/>
    </location>
</feature>
<organism evidence="9 10">
    <name type="scientific">Sphingobium yanoikuyae</name>
    <name type="common">Sphingomonas yanoikuyae</name>
    <dbReference type="NCBI Taxonomy" id="13690"/>
    <lineage>
        <taxon>Bacteria</taxon>
        <taxon>Pseudomonadati</taxon>
        <taxon>Pseudomonadota</taxon>
        <taxon>Alphaproteobacteria</taxon>
        <taxon>Sphingomonadales</taxon>
        <taxon>Sphingomonadaceae</taxon>
        <taxon>Sphingobium</taxon>
    </lineage>
</organism>
<feature type="transmembrane region" description="Helical" evidence="7">
    <location>
        <begin position="43"/>
        <end position="64"/>
    </location>
</feature>
<comment type="subcellular location">
    <subcellularLocation>
        <location evidence="1">Membrane</location>
        <topology evidence="1">Multi-pass membrane protein</topology>
    </subcellularLocation>
</comment>
<comment type="caution">
    <text evidence="9">The sequence shown here is derived from an EMBL/GenBank/DDBJ whole genome shotgun (WGS) entry which is preliminary data.</text>
</comment>
<keyword evidence="5 7" id="KW-1133">Transmembrane helix</keyword>
<proteinExistence type="inferred from homology"/>
<dbReference type="EMBL" id="LSTR01000025">
    <property type="protein sequence ID" value="OAH45382.1"/>
    <property type="molecule type" value="Genomic_DNA"/>
</dbReference>
<evidence type="ECO:0000313" key="9">
    <source>
        <dbReference type="EMBL" id="OAH45382.1"/>
    </source>
</evidence>
<evidence type="ECO:0000256" key="1">
    <source>
        <dbReference type="ARBA" id="ARBA00004141"/>
    </source>
</evidence>